<dbReference type="InterPro" id="IPR036259">
    <property type="entry name" value="MFS_trans_sf"/>
</dbReference>
<dbReference type="InterPro" id="IPR011701">
    <property type="entry name" value="MFS"/>
</dbReference>
<dbReference type="EMBL" id="SDPO01000002">
    <property type="protein sequence ID" value="RXZ49306.1"/>
    <property type="molecule type" value="Genomic_DNA"/>
</dbReference>
<feature type="transmembrane region" description="Helical" evidence="6">
    <location>
        <begin position="379"/>
        <end position="397"/>
    </location>
</feature>
<dbReference type="RefSeq" id="WP_129231473.1">
    <property type="nucleotide sequence ID" value="NZ_SDPO01000002.1"/>
</dbReference>
<feature type="transmembrane region" description="Helical" evidence="6">
    <location>
        <begin position="149"/>
        <end position="172"/>
    </location>
</feature>
<evidence type="ECO:0000256" key="2">
    <source>
        <dbReference type="ARBA" id="ARBA00022448"/>
    </source>
</evidence>
<dbReference type="PANTHER" id="PTHR43385:SF1">
    <property type="entry name" value="RIBOFLAVIN TRANSPORTER RIBJ"/>
    <property type="match status" value="1"/>
</dbReference>
<feature type="transmembrane region" description="Helical" evidence="6">
    <location>
        <begin position="232"/>
        <end position="252"/>
    </location>
</feature>
<feature type="transmembrane region" description="Helical" evidence="6">
    <location>
        <begin position="90"/>
        <end position="109"/>
    </location>
</feature>
<evidence type="ECO:0000313" key="8">
    <source>
        <dbReference type="EMBL" id="RXZ49306.1"/>
    </source>
</evidence>
<dbReference type="PROSITE" id="PS50850">
    <property type="entry name" value="MFS"/>
    <property type="match status" value="1"/>
</dbReference>
<evidence type="ECO:0000256" key="4">
    <source>
        <dbReference type="ARBA" id="ARBA00022989"/>
    </source>
</evidence>
<evidence type="ECO:0000256" key="5">
    <source>
        <dbReference type="ARBA" id="ARBA00023136"/>
    </source>
</evidence>
<dbReference type="CDD" id="cd17355">
    <property type="entry name" value="MFS_YcxA_like"/>
    <property type="match status" value="1"/>
</dbReference>
<dbReference type="Gene3D" id="1.20.1250.20">
    <property type="entry name" value="MFS general substrate transporter like domains"/>
    <property type="match status" value="1"/>
</dbReference>
<feature type="transmembrane region" description="Helical" evidence="6">
    <location>
        <begin position="178"/>
        <end position="197"/>
    </location>
</feature>
<keyword evidence="3 6" id="KW-0812">Transmembrane</keyword>
<dbReference type="InterPro" id="IPR052983">
    <property type="entry name" value="MFS_Riboflavin_Transporter"/>
</dbReference>
<evidence type="ECO:0000256" key="3">
    <source>
        <dbReference type="ARBA" id="ARBA00022692"/>
    </source>
</evidence>
<keyword evidence="5 6" id="KW-0472">Membrane</keyword>
<feature type="transmembrane region" description="Helical" evidence="6">
    <location>
        <begin position="354"/>
        <end position="373"/>
    </location>
</feature>
<name>A0A4Q2JQT7_9MICO</name>
<dbReference type="GO" id="GO:0022857">
    <property type="term" value="F:transmembrane transporter activity"/>
    <property type="evidence" value="ECO:0007669"/>
    <property type="project" value="InterPro"/>
</dbReference>
<feature type="transmembrane region" description="Helical" evidence="6">
    <location>
        <begin position="289"/>
        <end position="307"/>
    </location>
</feature>
<comment type="subcellular location">
    <subcellularLocation>
        <location evidence="1">Cell membrane</location>
        <topology evidence="1">Multi-pass membrane protein</topology>
    </subcellularLocation>
</comment>
<feature type="transmembrane region" description="Helical" evidence="6">
    <location>
        <begin position="21"/>
        <end position="43"/>
    </location>
</feature>
<comment type="caution">
    <text evidence="8">The sequence shown here is derived from an EMBL/GenBank/DDBJ whole genome shotgun (WGS) entry which is preliminary data.</text>
</comment>
<organism evidence="8 9">
    <name type="scientific">Agromyces fucosus</name>
    <dbReference type="NCBI Taxonomy" id="41985"/>
    <lineage>
        <taxon>Bacteria</taxon>
        <taxon>Bacillati</taxon>
        <taxon>Actinomycetota</taxon>
        <taxon>Actinomycetes</taxon>
        <taxon>Micrococcales</taxon>
        <taxon>Microbacteriaceae</taxon>
        <taxon>Agromyces</taxon>
    </lineage>
</organism>
<dbReference type="OrthoDB" id="7200137at2"/>
<protein>
    <submittedName>
        <fullName evidence="8">MFS transporter</fullName>
    </submittedName>
</protein>
<dbReference type="PANTHER" id="PTHR43385">
    <property type="entry name" value="RIBOFLAVIN TRANSPORTER RIBJ"/>
    <property type="match status" value="1"/>
</dbReference>
<dbReference type="SUPFAM" id="SSF103473">
    <property type="entry name" value="MFS general substrate transporter"/>
    <property type="match status" value="1"/>
</dbReference>
<evidence type="ECO:0000313" key="9">
    <source>
        <dbReference type="Proteomes" id="UP000292935"/>
    </source>
</evidence>
<evidence type="ECO:0000256" key="6">
    <source>
        <dbReference type="SAM" id="Phobius"/>
    </source>
</evidence>
<evidence type="ECO:0000259" key="7">
    <source>
        <dbReference type="PROSITE" id="PS50850"/>
    </source>
</evidence>
<sequence length="400" mass="41554">MSRTDRIDRVEASPVPAGRPGLRLAALSIGQVVSWGILYYAMIVAAPEVARETGWSLVAITAAFSAGLVVSALAGVFVGRLLDERGPRTVMSLGSLVGAVGLVGVASAPDLVLFAGAWIVCGIAQSAVLYQAAFTVITRRYGARRQLPMTILTLAGGLASTIFAPIVAGLLAVLDWRATFLVLAAVLAIITVPLHLLSLERRWPHRHAVHDEAVHTVSSVLRTRRFWMLENTMITVSVALMSTTLAAVPLYMEKGLTFEFAALALGLIGAGQVIGRLLFLVLPHGVRPWVPVAIVCALAAISLAALALVPGPIWLLIVIGVVAGAVRGAYTLVQASAVADRWGTRNYGAINGAFAAPITIAMALSPAIGAAVATGVGSYAAMTAVMAGLAFVAMLTARAT</sequence>
<dbReference type="InterPro" id="IPR020846">
    <property type="entry name" value="MFS_dom"/>
</dbReference>
<feature type="domain" description="Major facilitator superfamily (MFS) profile" evidence="7">
    <location>
        <begin position="23"/>
        <end position="400"/>
    </location>
</feature>
<dbReference type="Pfam" id="PF07690">
    <property type="entry name" value="MFS_1"/>
    <property type="match status" value="1"/>
</dbReference>
<dbReference type="AlphaFoldDB" id="A0A4Q2JQT7"/>
<dbReference type="GO" id="GO:0005886">
    <property type="term" value="C:plasma membrane"/>
    <property type="evidence" value="ECO:0007669"/>
    <property type="project" value="UniProtKB-SubCell"/>
</dbReference>
<keyword evidence="9" id="KW-1185">Reference proteome</keyword>
<dbReference type="Proteomes" id="UP000292935">
    <property type="component" value="Unassembled WGS sequence"/>
</dbReference>
<gene>
    <name evidence="8" type="ORF">ESP57_10320</name>
</gene>
<evidence type="ECO:0000256" key="1">
    <source>
        <dbReference type="ARBA" id="ARBA00004651"/>
    </source>
</evidence>
<accession>A0A4Q2JQT7</accession>
<proteinExistence type="predicted"/>
<feature type="transmembrane region" description="Helical" evidence="6">
    <location>
        <begin position="313"/>
        <end position="333"/>
    </location>
</feature>
<feature type="transmembrane region" description="Helical" evidence="6">
    <location>
        <begin position="258"/>
        <end position="282"/>
    </location>
</feature>
<feature type="transmembrane region" description="Helical" evidence="6">
    <location>
        <begin position="115"/>
        <end position="137"/>
    </location>
</feature>
<keyword evidence="2" id="KW-0813">Transport</keyword>
<feature type="transmembrane region" description="Helical" evidence="6">
    <location>
        <begin position="55"/>
        <end position="78"/>
    </location>
</feature>
<keyword evidence="4 6" id="KW-1133">Transmembrane helix</keyword>
<reference evidence="8 9" key="1">
    <citation type="submission" date="2019-01" db="EMBL/GenBank/DDBJ databases">
        <authorList>
            <person name="Li J."/>
        </authorList>
    </citation>
    <scope>NUCLEOTIDE SEQUENCE [LARGE SCALE GENOMIC DNA]</scope>
    <source>
        <strain evidence="8 9">CCUG 35506</strain>
    </source>
</reference>